<dbReference type="AlphaFoldDB" id="A0A8H4KRG9"/>
<keyword evidence="4" id="KW-1185">Reference proteome</keyword>
<evidence type="ECO:0000313" key="4">
    <source>
        <dbReference type="Proteomes" id="UP000605986"/>
    </source>
</evidence>
<protein>
    <recommendedName>
        <fullName evidence="2">DUF7730 domain-containing protein</fullName>
    </recommendedName>
</protein>
<organism evidence="3 4">
    <name type="scientific">Fusarium austroafricanum</name>
    <dbReference type="NCBI Taxonomy" id="2364996"/>
    <lineage>
        <taxon>Eukaryota</taxon>
        <taxon>Fungi</taxon>
        <taxon>Dikarya</taxon>
        <taxon>Ascomycota</taxon>
        <taxon>Pezizomycotina</taxon>
        <taxon>Sordariomycetes</taxon>
        <taxon>Hypocreomycetidae</taxon>
        <taxon>Hypocreales</taxon>
        <taxon>Nectriaceae</taxon>
        <taxon>Fusarium</taxon>
        <taxon>Fusarium concolor species complex</taxon>
    </lineage>
</organism>
<dbReference type="EMBL" id="JAADJG010000115">
    <property type="protein sequence ID" value="KAF4454865.1"/>
    <property type="molecule type" value="Genomic_DNA"/>
</dbReference>
<gene>
    <name evidence="3" type="ORF">F53441_2735</name>
</gene>
<accession>A0A8H4KRG9</accession>
<dbReference type="OrthoDB" id="515692at2759"/>
<evidence type="ECO:0000313" key="3">
    <source>
        <dbReference type="EMBL" id="KAF4454865.1"/>
    </source>
</evidence>
<dbReference type="PANTHER" id="PTHR38790:SF9">
    <property type="entry name" value="F-BOX DOMAIN-CONTAINING PROTEIN"/>
    <property type="match status" value="1"/>
</dbReference>
<name>A0A8H4KRG9_9HYPO</name>
<comment type="caution">
    <text evidence="3">The sequence shown here is derived from an EMBL/GenBank/DDBJ whole genome shotgun (WGS) entry which is preliminary data.</text>
</comment>
<reference evidence="3" key="1">
    <citation type="submission" date="2020-01" db="EMBL/GenBank/DDBJ databases">
        <title>Identification and distribution of gene clusters putatively required for synthesis of sphingolipid metabolism inhibitors in phylogenetically diverse species of the filamentous fungus Fusarium.</title>
        <authorList>
            <person name="Kim H.-S."/>
            <person name="Busman M."/>
            <person name="Brown D.W."/>
            <person name="Divon H."/>
            <person name="Uhlig S."/>
            <person name="Proctor R.H."/>
        </authorList>
    </citation>
    <scope>NUCLEOTIDE SEQUENCE</scope>
    <source>
        <strain evidence="3">NRRL 53441</strain>
    </source>
</reference>
<feature type="domain" description="DUF7730" evidence="2">
    <location>
        <begin position="99"/>
        <end position="224"/>
    </location>
</feature>
<feature type="compositionally biased region" description="Basic and acidic residues" evidence="1">
    <location>
        <begin position="8"/>
        <end position="20"/>
    </location>
</feature>
<feature type="region of interest" description="Disordered" evidence="1">
    <location>
        <begin position="1"/>
        <end position="20"/>
    </location>
</feature>
<dbReference type="Pfam" id="PF24864">
    <property type="entry name" value="DUF7730"/>
    <property type="match status" value="1"/>
</dbReference>
<dbReference type="Proteomes" id="UP000605986">
    <property type="component" value="Unassembled WGS sequence"/>
</dbReference>
<evidence type="ECO:0000259" key="2">
    <source>
        <dbReference type="Pfam" id="PF24864"/>
    </source>
</evidence>
<dbReference type="PANTHER" id="PTHR38790">
    <property type="entry name" value="2EXR DOMAIN-CONTAINING PROTEIN-RELATED"/>
    <property type="match status" value="1"/>
</dbReference>
<sequence length="312" mass="36626">MSYSPRSPDAEEHERENDAIWEERPREHSLKYHLHGSGYRQKFGELFFDDDTEPRGWRWWSARCHRVSFDTSNPRVPMTSTGLPGPWEDNCDNCQNIDMNPVGVMGWLLSCRQNYAETIDILYSTNILIMKGQALLTYLPSLIPPQRLKTITSLEITWCLKTRVVPHDLFDEIDESNLDVLLDQLSTSQFYALRNLYVHLDVLSQARISMHAMESYLETILAHLDQFQHMNYLEELAFAIHYMLFDELYYEATSKLREGRTKDFDSYRQIWRSSDGEMTVVQLPYVDSYPGPPYHLMQDGTEVSGYWILEEI</sequence>
<dbReference type="InterPro" id="IPR056632">
    <property type="entry name" value="DUF7730"/>
</dbReference>
<evidence type="ECO:0000256" key="1">
    <source>
        <dbReference type="SAM" id="MobiDB-lite"/>
    </source>
</evidence>
<proteinExistence type="predicted"/>